<dbReference type="Proteomes" id="UP000233440">
    <property type="component" value="Unassembled WGS sequence"/>
</dbReference>
<evidence type="ECO:0000256" key="12">
    <source>
        <dbReference type="ARBA" id="ARBA00048366"/>
    </source>
</evidence>
<dbReference type="Pfam" id="PF03481">
    <property type="entry name" value="Sua5_C"/>
    <property type="match status" value="1"/>
</dbReference>
<dbReference type="InterPro" id="IPR005145">
    <property type="entry name" value="Sua5_C"/>
</dbReference>
<feature type="binding site" evidence="14">
    <location>
        <position position="187"/>
    </location>
    <ligand>
        <name>L-threonine</name>
        <dbReference type="ChEBI" id="CHEBI:57926"/>
    </ligand>
</feature>
<keyword evidence="7 13" id="KW-0819">tRNA processing</keyword>
<feature type="binding site" evidence="14">
    <location>
        <position position="149"/>
    </location>
    <ligand>
        <name>ATP</name>
        <dbReference type="ChEBI" id="CHEBI:30616"/>
    </ligand>
</feature>
<dbReference type="RefSeq" id="WP_101356070.1">
    <property type="nucleotide sequence ID" value="NZ_PIQO01000021.1"/>
</dbReference>
<dbReference type="FunFam" id="3.40.50.11030:FF:000001">
    <property type="entry name" value="Threonylcarbamoyl-AMP synthase"/>
    <property type="match status" value="1"/>
</dbReference>
<evidence type="ECO:0000256" key="6">
    <source>
        <dbReference type="ARBA" id="ARBA00022679"/>
    </source>
</evidence>
<feature type="binding site" evidence="14">
    <location>
        <position position="63"/>
    </location>
    <ligand>
        <name>ATP</name>
        <dbReference type="ChEBI" id="CHEBI:30616"/>
    </ligand>
</feature>
<dbReference type="GO" id="GO:0003725">
    <property type="term" value="F:double-stranded RNA binding"/>
    <property type="evidence" value="ECO:0007669"/>
    <property type="project" value="UniProtKB-UniRule"/>
</dbReference>
<feature type="binding site" evidence="14">
    <location>
        <position position="123"/>
    </location>
    <ligand>
        <name>ATP</name>
        <dbReference type="ChEBI" id="CHEBI:30616"/>
    </ligand>
</feature>
<evidence type="ECO:0000256" key="7">
    <source>
        <dbReference type="ARBA" id="ARBA00022694"/>
    </source>
</evidence>
<organism evidence="16 17">
    <name type="scientific">Heyndrickxia camelliae</name>
    <dbReference type="NCBI Taxonomy" id="1707093"/>
    <lineage>
        <taxon>Bacteria</taxon>
        <taxon>Bacillati</taxon>
        <taxon>Bacillota</taxon>
        <taxon>Bacilli</taxon>
        <taxon>Bacillales</taxon>
        <taxon>Bacillaceae</taxon>
        <taxon>Heyndrickxia</taxon>
    </lineage>
</organism>
<dbReference type="InterPro" id="IPR038385">
    <property type="entry name" value="Sua5/YwlC_C"/>
</dbReference>
<dbReference type="PANTHER" id="PTHR17490">
    <property type="entry name" value="SUA5"/>
    <property type="match status" value="1"/>
</dbReference>
<feature type="binding site" evidence="14">
    <location>
        <position position="67"/>
    </location>
    <ligand>
        <name>ATP</name>
        <dbReference type="ChEBI" id="CHEBI:30616"/>
    </ligand>
</feature>
<feature type="binding site" evidence="14">
    <location>
        <position position="241"/>
    </location>
    <ligand>
        <name>ATP</name>
        <dbReference type="ChEBI" id="CHEBI:30616"/>
    </ligand>
</feature>
<evidence type="ECO:0000259" key="15">
    <source>
        <dbReference type="PROSITE" id="PS51163"/>
    </source>
</evidence>
<dbReference type="Gene3D" id="3.40.50.11030">
    <property type="entry name" value="Threonylcarbamoyl-AMP synthase, C-terminal domain"/>
    <property type="match status" value="1"/>
</dbReference>
<dbReference type="PIRSF" id="PIRSF004930">
    <property type="entry name" value="Tln_factor_SUA5"/>
    <property type="match status" value="1"/>
</dbReference>
<dbReference type="GO" id="GO:0005737">
    <property type="term" value="C:cytoplasm"/>
    <property type="evidence" value="ECO:0007669"/>
    <property type="project" value="UniProtKB-SubCell"/>
</dbReference>
<comment type="subcellular location">
    <subcellularLocation>
        <location evidence="1 13">Cytoplasm</location>
    </subcellularLocation>
</comment>
<dbReference type="AlphaFoldDB" id="A0A2N3LF29"/>
<dbReference type="InterPro" id="IPR006070">
    <property type="entry name" value="Sua5-like_dom"/>
</dbReference>
<dbReference type="GO" id="GO:0006450">
    <property type="term" value="P:regulation of translational fidelity"/>
    <property type="evidence" value="ECO:0007669"/>
    <property type="project" value="TreeGrafter"/>
</dbReference>
<evidence type="ECO:0000256" key="10">
    <source>
        <dbReference type="ARBA" id="ARBA00022840"/>
    </source>
</evidence>
<evidence type="ECO:0000313" key="17">
    <source>
        <dbReference type="Proteomes" id="UP000233440"/>
    </source>
</evidence>
<evidence type="ECO:0000256" key="11">
    <source>
        <dbReference type="ARBA" id="ARBA00029774"/>
    </source>
</evidence>
<sequence>MKTLKWNVDNNVDNLESNPQVVEAANLLKQNEVVAFPTETVYGLGANATSDEAIAKVYEAKGRPSDNPLIVHIADFSQLNELVLEIPNTAKKLIKKFWPGPLTIIFKVKSNAVSKKVTAGLDTVGIRMPDHRLALALINAANLPIAAPSANSSGKPSPTTAEHVKEDLNGRISGILDGGETGIGVESTVVDCTSEVPVILRPGGITKEAMEREIGNVEIDPALHENLESKPKAPGMKYTHYAPNAPVYLVDGQPEFIQQLVNKCHDEGLAVGVIATEETANMYDADVVRACGSREDLFTVANKLYDTLRSFNSKNVDIIYSEVFPTEGVGLAIMNRLEKAAGHKWIYGNESPKF</sequence>
<dbReference type="OrthoDB" id="9814580at2"/>
<keyword evidence="8 13" id="KW-0548">Nucleotidyltransferase</keyword>
<accession>A0A2N3LF29</accession>
<keyword evidence="10 13" id="KW-0067">ATP-binding</keyword>
<feature type="binding site" evidence="14">
    <location>
        <position position="40"/>
    </location>
    <ligand>
        <name>L-threonine</name>
        <dbReference type="ChEBI" id="CHEBI:57926"/>
    </ligand>
</feature>
<keyword evidence="9 13" id="KW-0547">Nucleotide-binding</keyword>
<gene>
    <name evidence="16" type="ORF">CWO92_20470</name>
</gene>
<feature type="binding site" evidence="14">
    <location>
        <position position="127"/>
    </location>
    <ligand>
        <name>L-threonine</name>
        <dbReference type="ChEBI" id="CHEBI:57926"/>
    </ligand>
</feature>
<feature type="binding site" evidence="14">
    <location>
        <position position="201"/>
    </location>
    <ligand>
        <name>ATP</name>
        <dbReference type="ChEBI" id="CHEBI:30616"/>
    </ligand>
</feature>
<evidence type="ECO:0000256" key="4">
    <source>
        <dbReference type="ARBA" id="ARBA00015492"/>
    </source>
</evidence>
<dbReference type="SUPFAM" id="SSF55821">
    <property type="entry name" value="YrdC/RibB"/>
    <property type="match status" value="1"/>
</dbReference>
<feature type="binding site" evidence="14">
    <location>
        <position position="147"/>
    </location>
    <ligand>
        <name>L-threonine</name>
        <dbReference type="ChEBI" id="CHEBI:57926"/>
    </ligand>
</feature>
<dbReference type="GO" id="GO:0000049">
    <property type="term" value="F:tRNA binding"/>
    <property type="evidence" value="ECO:0007669"/>
    <property type="project" value="TreeGrafter"/>
</dbReference>
<reference evidence="16 17" key="1">
    <citation type="submission" date="2017-11" db="EMBL/GenBank/DDBJ databases">
        <title>Bacillus camelliae sp. nov., isolated from pu'er tea.</title>
        <authorList>
            <person name="Niu L."/>
        </authorList>
    </citation>
    <scope>NUCLEOTIDE SEQUENCE [LARGE SCALE GENOMIC DNA]</scope>
    <source>
        <strain evidence="16 17">7578-1</strain>
    </source>
</reference>
<comment type="caution">
    <text evidence="16">The sequence shown here is derived from an EMBL/GenBank/DDBJ whole genome shotgun (WGS) entry which is preliminary data.</text>
</comment>
<evidence type="ECO:0000256" key="5">
    <source>
        <dbReference type="ARBA" id="ARBA00022490"/>
    </source>
</evidence>
<protein>
    <recommendedName>
        <fullName evidence="4 13">Threonylcarbamoyl-AMP synthase</fullName>
        <shortName evidence="13">TC-AMP synthase</shortName>
        <ecNumber evidence="3 13">2.7.7.87</ecNumber>
    </recommendedName>
    <alternativeName>
        <fullName evidence="11 13">L-threonylcarbamoyladenylate synthase</fullName>
    </alternativeName>
</protein>
<name>A0A2N3LF29_9BACI</name>
<comment type="catalytic activity">
    <reaction evidence="12 13">
        <text>L-threonine + hydrogencarbonate + ATP = L-threonylcarbamoyladenylate + diphosphate + H2O</text>
        <dbReference type="Rhea" id="RHEA:36407"/>
        <dbReference type="ChEBI" id="CHEBI:15377"/>
        <dbReference type="ChEBI" id="CHEBI:17544"/>
        <dbReference type="ChEBI" id="CHEBI:30616"/>
        <dbReference type="ChEBI" id="CHEBI:33019"/>
        <dbReference type="ChEBI" id="CHEBI:57926"/>
        <dbReference type="ChEBI" id="CHEBI:73682"/>
        <dbReference type="EC" id="2.7.7.87"/>
    </reaction>
</comment>
<dbReference type="GO" id="GO:0061710">
    <property type="term" value="F:L-threonylcarbamoyladenylate synthase"/>
    <property type="evidence" value="ECO:0007669"/>
    <property type="project" value="UniProtKB-EC"/>
</dbReference>
<proteinExistence type="inferred from homology"/>
<keyword evidence="17" id="KW-1185">Reference proteome</keyword>
<dbReference type="InterPro" id="IPR050156">
    <property type="entry name" value="TC-AMP_synthase_SUA5"/>
</dbReference>
<comment type="function">
    <text evidence="13">Required for the formation of a threonylcarbamoyl group on adenosine at position 37 (t(6)A37) in tRNAs that read codons beginning with adenine.</text>
</comment>
<comment type="similarity">
    <text evidence="2 13">Belongs to the SUA5 family.</text>
</comment>
<evidence type="ECO:0000256" key="9">
    <source>
        <dbReference type="ARBA" id="ARBA00022741"/>
    </source>
</evidence>
<dbReference type="InterPro" id="IPR010923">
    <property type="entry name" value="T(6)A37_SUA5"/>
</dbReference>
<dbReference type="InterPro" id="IPR017945">
    <property type="entry name" value="DHBP_synth_RibB-like_a/b_dom"/>
</dbReference>
<evidence type="ECO:0000256" key="3">
    <source>
        <dbReference type="ARBA" id="ARBA00012584"/>
    </source>
</evidence>
<dbReference type="NCBIfam" id="TIGR00057">
    <property type="entry name" value="L-threonylcarbamoyladenylate synthase"/>
    <property type="match status" value="1"/>
</dbReference>
<feature type="binding site" evidence="14">
    <location>
        <position position="72"/>
    </location>
    <ligand>
        <name>L-threonine</name>
        <dbReference type="ChEBI" id="CHEBI:57926"/>
    </ligand>
</feature>
<dbReference type="GO" id="GO:0008033">
    <property type="term" value="P:tRNA processing"/>
    <property type="evidence" value="ECO:0007669"/>
    <property type="project" value="UniProtKB-KW"/>
</dbReference>
<keyword evidence="6 13" id="KW-0808">Transferase</keyword>
<evidence type="ECO:0000256" key="2">
    <source>
        <dbReference type="ARBA" id="ARBA00007663"/>
    </source>
</evidence>
<evidence type="ECO:0000256" key="8">
    <source>
        <dbReference type="ARBA" id="ARBA00022695"/>
    </source>
</evidence>
<keyword evidence="5 13" id="KW-0963">Cytoplasm</keyword>
<dbReference type="PANTHER" id="PTHR17490:SF16">
    <property type="entry name" value="THREONYLCARBAMOYL-AMP SYNTHASE"/>
    <property type="match status" value="1"/>
</dbReference>
<dbReference type="Pfam" id="PF01300">
    <property type="entry name" value="Sua5_yciO_yrdC"/>
    <property type="match status" value="1"/>
</dbReference>
<evidence type="ECO:0000313" key="16">
    <source>
        <dbReference type="EMBL" id="PKR83221.1"/>
    </source>
</evidence>
<dbReference type="Gene3D" id="3.90.870.10">
    <property type="entry name" value="DHBP synthase"/>
    <property type="match status" value="1"/>
</dbReference>
<dbReference type="EC" id="2.7.7.87" evidence="3 13"/>
<evidence type="ECO:0000256" key="13">
    <source>
        <dbReference type="PIRNR" id="PIRNR004930"/>
    </source>
</evidence>
<feature type="binding site" evidence="14">
    <location>
        <position position="157"/>
    </location>
    <ligand>
        <name>ATP</name>
        <dbReference type="ChEBI" id="CHEBI:30616"/>
    </ligand>
</feature>
<dbReference type="FunFam" id="3.90.870.10:FF:000008">
    <property type="entry name" value="Threonylcarbamoyl-AMP synthase"/>
    <property type="match status" value="1"/>
</dbReference>
<dbReference type="EMBL" id="PIQO01000021">
    <property type="protein sequence ID" value="PKR83221.1"/>
    <property type="molecule type" value="Genomic_DNA"/>
</dbReference>
<evidence type="ECO:0000256" key="1">
    <source>
        <dbReference type="ARBA" id="ARBA00004496"/>
    </source>
</evidence>
<dbReference type="GO" id="GO:0005524">
    <property type="term" value="F:ATP binding"/>
    <property type="evidence" value="ECO:0007669"/>
    <property type="project" value="UniProtKB-UniRule"/>
</dbReference>
<feature type="domain" description="YrdC-like" evidence="15">
    <location>
        <begin position="18"/>
        <end position="205"/>
    </location>
</feature>
<dbReference type="PROSITE" id="PS51163">
    <property type="entry name" value="YRDC"/>
    <property type="match status" value="1"/>
</dbReference>
<evidence type="ECO:0000256" key="14">
    <source>
        <dbReference type="PIRSR" id="PIRSR004930-1"/>
    </source>
</evidence>